<evidence type="ECO:0000313" key="2">
    <source>
        <dbReference type="Proteomes" id="UP000054018"/>
    </source>
</evidence>
<dbReference type="EMBL" id="KN833709">
    <property type="protein sequence ID" value="KIK25288.1"/>
    <property type="molecule type" value="Genomic_DNA"/>
</dbReference>
<name>A0A0C9ZZQ9_9AGAM</name>
<evidence type="ECO:0000313" key="1">
    <source>
        <dbReference type="EMBL" id="KIK25288.1"/>
    </source>
</evidence>
<dbReference type="AlphaFoldDB" id="A0A0C9ZZQ9"/>
<organism evidence="1 2">
    <name type="scientific">Pisolithus microcarpus 441</name>
    <dbReference type="NCBI Taxonomy" id="765257"/>
    <lineage>
        <taxon>Eukaryota</taxon>
        <taxon>Fungi</taxon>
        <taxon>Dikarya</taxon>
        <taxon>Basidiomycota</taxon>
        <taxon>Agaricomycotina</taxon>
        <taxon>Agaricomycetes</taxon>
        <taxon>Agaricomycetidae</taxon>
        <taxon>Boletales</taxon>
        <taxon>Sclerodermatineae</taxon>
        <taxon>Pisolithaceae</taxon>
        <taxon>Pisolithus</taxon>
    </lineage>
</organism>
<proteinExistence type="predicted"/>
<reference evidence="2" key="2">
    <citation type="submission" date="2015-01" db="EMBL/GenBank/DDBJ databases">
        <title>Evolutionary Origins and Diversification of the Mycorrhizal Mutualists.</title>
        <authorList>
            <consortium name="DOE Joint Genome Institute"/>
            <consortium name="Mycorrhizal Genomics Consortium"/>
            <person name="Kohler A."/>
            <person name="Kuo A."/>
            <person name="Nagy L.G."/>
            <person name="Floudas D."/>
            <person name="Copeland A."/>
            <person name="Barry K.W."/>
            <person name="Cichocki N."/>
            <person name="Veneault-Fourrey C."/>
            <person name="LaButti K."/>
            <person name="Lindquist E.A."/>
            <person name="Lipzen A."/>
            <person name="Lundell T."/>
            <person name="Morin E."/>
            <person name="Murat C."/>
            <person name="Riley R."/>
            <person name="Ohm R."/>
            <person name="Sun H."/>
            <person name="Tunlid A."/>
            <person name="Henrissat B."/>
            <person name="Grigoriev I.V."/>
            <person name="Hibbett D.S."/>
            <person name="Martin F."/>
        </authorList>
    </citation>
    <scope>NUCLEOTIDE SEQUENCE [LARGE SCALE GENOMIC DNA]</scope>
    <source>
        <strain evidence="2">441</strain>
    </source>
</reference>
<accession>A0A0C9ZZQ9</accession>
<sequence length="56" mass="6361">MCLVVGPWHRPNLDLTHTPTTPPIIISANWIWAVQSQLLDRKKLVRWCGTGVSHCL</sequence>
<dbReference type="Proteomes" id="UP000054018">
    <property type="component" value="Unassembled WGS sequence"/>
</dbReference>
<keyword evidence="2" id="KW-1185">Reference proteome</keyword>
<reference evidence="1 2" key="1">
    <citation type="submission" date="2014-04" db="EMBL/GenBank/DDBJ databases">
        <authorList>
            <consortium name="DOE Joint Genome Institute"/>
            <person name="Kuo A."/>
            <person name="Kohler A."/>
            <person name="Costa M.D."/>
            <person name="Nagy L.G."/>
            <person name="Floudas D."/>
            <person name="Copeland A."/>
            <person name="Barry K.W."/>
            <person name="Cichocki N."/>
            <person name="Veneault-Fourrey C."/>
            <person name="LaButti K."/>
            <person name="Lindquist E.A."/>
            <person name="Lipzen A."/>
            <person name="Lundell T."/>
            <person name="Morin E."/>
            <person name="Murat C."/>
            <person name="Sun H."/>
            <person name="Tunlid A."/>
            <person name="Henrissat B."/>
            <person name="Grigoriev I.V."/>
            <person name="Hibbett D.S."/>
            <person name="Martin F."/>
            <person name="Nordberg H.P."/>
            <person name="Cantor M.N."/>
            <person name="Hua S.X."/>
        </authorList>
    </citation>
    <scope>NUCLEOTIDE SEQUENCE [LARGE SCALE GENOMIC DNA]</scope>
    <source>
        <strain evidence="1 2">441</strain>
    </source>
</reference>
<gene>
    <name evidence="1" type="ORF">PISMIDRAFT_677286</name>
</gene>
<protein>
    <submittedName>
        <fullName evidence="1">Unplaced genomic scaffold scaffold_25, whole genome shotgun sequence</fullName>
    </submittedName>
</protein>
<dbReference type="HOGENOM" id="CLU_3015080_0_0_1"/>